<sequence length="69" mass="7365">MRPILGLSAFRPSMASTSLRKTSTRPPEVAKLRVASGLALFLIVAWVVDIRASSRGKSDRRTAAPTGLA</sequence>
<organism evidence="1 2">
    <name type="scientific">Pseudomonas hunanensis</name>
    <dbReference type="NCBI Taxonomy" id="1247546"/>
    <lineage>
        <taxon>Bacteria</taxon>
        <taxon>Pseudomonadati</taxon>
        <taxon>Pseudomonadota</taxon>
        <taxon>Gammaproteobacteria</taxon>
        <taxon>Pseudomonadales</taxon>
        <taxon>Pseudomonadaceae</taxon>
        <taxon>Pseudomonas</taxon>
    </lineage>
</organism>
<gene>
    <name evidence="1" type="ORF">J2W83_004346</name>
</gene>
<protein>
    <submittedName>
        <fullName evidence="1">Uncharacterized protein</fullName>
    </submittedName>
</protein>
<name>A0ACC6K8C2_9PSED</name>
<accession>A0ACC6K8C2</accession>
<proteinExistence type="predicted"/>
<dbReference type="Proteomes" id="UP001259587">
    <property type="component" value="Unassembled WGS sequence"/>
</dbReference>
<dbReference type="EMBL" id="JAVDTH010000034">
    <property type="protein sequence ID" value="MDR6714709.1"/>
    <property type="molecule type" value="Genomic_DNA"/>
</dbReference>
<comment type="caution">
    <text evidence="1">The sequence shown here is derived from an EMBL/GenBank/DDBJ whole genome shotgun (WGS) entry which is preliminary data.</text>
</comment>
<keyword evidence="2" id="KW-1185">Reference proteome</keyword>
<reference evidence="1" key="1">
    <citation type="submission" date="2023-07" db="EMBL/GenBank/DDBJ databases">
        <title>Sorghum-associated microbial communities from plants grown in Nebraska, USA.</title>
        <authorList>
            <person name="Schachtman D."/>
        </authorList>
    </citation>
    <scope>NUCLEOTIDE SEQUENCE</scope>
    <source>
        <strain evidence="1">BE56</strain>
    </source>
</reference>
<feature type="non-terminal residue" evidence="1">
    <location>
        <position position="69"/>
    </location>
</feature>
<evidence type="ECO:0000313" key="1">
    <source>
        <dbReference type="EMBL" id="MDR6714709.1"/>
    </source>
</evidence>
<evidence type="ECO:0000313" key="2">
    <source>
        <dbReference type="Proteomes" id="UP001259587"/>
    </source>
</evidence>